<evidence type="ECO:0000256" key="2">
    <source>
        <dbReference type="ARBA" id="ARBA00022676"/>
    </source>
</evidence>
<dbReference type="Pfam" id="PF00534">
    <property type="entry name" value="Glycos_transf_1"/>
    <property type="match status" value="1"/>
</dbReference>
<evidence type="ECO:0000313" key="6">
    <source>
        <dbReference type="EMBL" id="MUN06415.1"/>
    </source>
</evidence>
<dbReference type="PANTHER" id="PTHR45947">
    <property type="entry name" value="SULFOQUINOVOSYL TRANSFERASE SQD2"/>
    <property type="match status" value="1"/>
</dbReference>
<gene>
    <name evidence="6" type="ORF">GLX25_04695</name>
</gene>
<protein>
    <recommendedName>
        <fullName evidence="1">D-inositol 3-phosphate glycosyltransferase</fullName>
    </recommendedName>
</protein>
<keyword evidence="2" id="KW-0328">Glycosyltransferase</keyword>
<evidence type="ECO:0000256" key="1">
    <source>
        <dbReference type="ARBA" id="ARBA00021292"/>
    </source>
</evidence>
<evidence type="ECO:0000256" key="3">
    <source>
        <dbReference type="ARBA" id="ARBA00022679"/>
    </source>
</evidence>
<reference evidence="6 7" key="1">
    <citation type="submission" date="2019-11" db="EMBL/GenBank/DDBJ databases">
        <title>Agromyces kandeliae sp. nov., isolated from mangrove soil.</title>
        <authorList>
            <person name="Wang R."/>
        </authorList>
    </citation>
    <scope>NUCLEOTIDE SEQUENCE [LARGE SCALE GENOMIC DNA]</scope>
    <source>
        <strain evidence="6 7">JCM 11431</strain>
    </source>
</reference>
<dbReference type="PANTHER" id="PTHR45947:SF3">
    <property type="entry name" value="SULFOQUINOVOSYL TRANSFERASE SQD2"/>
    <property type="match status" value="1"/>
</dbReference>
<dbReference type="Pfam" id="PF13439">
    <property type="entry name" value="Glyco_transf_4"/>
    <property type="match status" value="1"/>
</dbReference>
<dbReference type="EMBL" id="WODA01000006">
    <property type="protein sequence ID" value="MUN06415.1"/>
    <property type="molecule type" value="Genomic_DNA"/>
</dbReference>
<accession>A0A7C9LFQ2</accession>
<feature type="domain" description="Glycosyltransferase subfamily 4-like N-terminal" evidence="5">
    <location>
        <begin position="29"/>
        <end position="201"/>
    </location>
</feature>
<dbReference type="Proteomes" id="UP000480122">
    <property type="component" value="Unassembled WGS sequence"/>
</dbReference>
<dbReference type="GO" id="GO:1901137">
    <property type="term" value="P:carbohydrate derivative biosynthetic process"/>
    <property type="evidence" value="ECO:0007669"/>
    <property type="project" value="UniProtKB-ARBA"/>
</dbReference>
<dbReference type="SUPFAM" id="SSF53756">
    <property type="entry name" value="UDP-Glycosyltransferase/glycogen phosphorylase"/>
    <property type="match status" value="1"/>
</dbReference>
<comment type="caution">
    <text evidence="6">The sequence shown here is derived from an EMBL/GenBank/DDBJ whole genome shotgun (WGS) entry which is preliminary data.</text>
</comment>
<sequence>MGGSGSPRRARTAGRRRVALVTSSYAPHVGGVEEHVRQVARELIGQGCAVEVWSVDRGTGPVTRELDGVTVRYLPTPLPSASPGGIARFARAYPGAWRRWADARAEFRPDLVHVHCFGPNGVYALALHRRSRLPLMVTSHGETVADDGAVYDRSALLRAALRRALAAAAAVTAPSAFVVDDLRSRFGLIGGEVVPNGVDLAVAGDARRSPFEGEYLLAVGRLGRTKGFDLLIDAMAGLRSGAGPADPDGIDAAAGGDIRLVIVGDGPEQARLEALVDAHGLGGRVVLAGRLDPTAVADAMAGATAVVVPSRTEAFGIVALEAWRSGAALVMTERGGAPGFVVDGVDGLLVDPLDVDALRSAIRRVVDDRELRARLVDAGRRRVPEFTWRRVAEAYVADYDRILDGDDARDRRAAETA</sequence>
<dbReference type="Gene3D" id="3.40.50.2000">
    <property type="entry name" value="Glycogen Phosphorylase B"/>
    <property type="match status" value="2"/>
</dbReference>
<evidence type="ECO:0000259" key="4">
    <source>
        <dbReference type="Pfam" id="PF00534"/>
    </source>
</evidence>
<organism evidence="6 7">
    <name type="scientific">Agromyces luteolus</name>
    <dbReference type="NCBI Taxonomy" id="88373"/>
    <lineage>
        <taxon>Bacteria</taxon>
        <taxon>Bacillati</taxon>
        <taxon>Actinomycetota</taxon>
        <taxon>Actinomycetes</taxon>
        <taxon>Micrococcales</taxon>
        <taxon>Microbacteriaceae</taxon>
        <taxon>Agromyces</taxon>
    </lineage>
</organism>
<dbReference type="InterPro" id="IPR028098">
    <property type="entry name" value="Glyco_trans_4-like_N"/>
</dbReference>
<dbReference type="AlphaFoldDB" id="A0A7C9LFQ2"/>
<evidence type="ECO:0000313" key="7">
    <source>
        <dbReference type="Proteomes" id="UP000480122"/>
    </source>
</evidence>
<name>A0A7C9LFQ2_9MICO</name>
<dbReference type="InterPro" id="IPR001296">
    <property type="entry name" value="Glyco_trans_1"/>
</dbReference>
<keyword evidence="3 6" id="KW-0808">Transferase</keyword>
<dbReference type="InterPro" id="IPR050194">
    <property type="entry name" value="Glycosyltransferase_grp1"/>
</dbReference>
<feature type="domain" description="Glycosyl transferase family 1" evidence="4">
    <location>
        <begin position="212"/>
        <end position="382"/>
    </location>
</feature>
<dbReference type="CDD" id="cd03801">
    <property type="entry name" value="GT4_PimA-like"/>
    <property type="match status" value="1"/>
</dbReference>
<keyword evidence="7" id="KW-1185">Reference proteome</keyword>
<evidence type="ECO:0000259" key="5">
    <source>
        <dbReference type="Pfam" id="PF13439"/>
    </source>
</evidence>
<dbReference type="GO" id="GO:0016757">
    <property type="term" value="F:glycosyltransferase activity"/>
    <property type="evidence" value="ECO:0007669"/>
    <property type="project" value="UniProtKB-KW"/>
</dbReference>
<proteinExistence type="predicted"/>